<protein>
    <recommendedName>
        <fullName evidence="4">DUF304 domain-containing protein</fullName>
    </recommendedName>
</protein>
<name>A0A168FAH4_9BACL</name>
<keyword evidence="1" id="KW-0812">Transmembrane</keyword>
<keyword evidence="1" id="KW-0472">Membrane</keyword>
<evidence type="ECO:0008006" key="4">
    <source>
        <dbReference type="Google" id="ProtNLM"/>
    </source>
</evidence>
<comment type="caution">
    <text evidence="2">The sequence shown here is derived from an EMBL/GenBank/DDBJ whole genome shotgun (WGS) entry which is preliminary data.</text>
</comment>
<organism evidence="2 3">
    <name type="scientific">Paenibacillus glacialis</name>
    <dbReference type="NCBI Taxonomy" id="494026"/>
    <lineage>
        <taxon>Bacteria</taxon>
        <taxon>Bacillati</taxon>
        <taxon>Bacillota</taxon>
        <taxon>Bacilli</taxon>
        <taxon>Bacillales</taxon>
        <taxon>Paenibacillaceae</taxon>
        <taxon>Paenibacillus</taxon>
    </lineage>
</organism>
<reference evidence="2 3" key="1">
    <citation type="submission" date="2016-03" db="EMBL/GenBank/DDBJ databases">
        <title>Draft genome sequence of Paenibacillus glacialis DSM 22343.</title>
        <authorList>
            <person name="Shin S.-K."/>
            <person name="Yi H."/>
        </authorList>
    </citation>
    <scope>NUCLEOTIDE SEQUENCE [LARGE SCALE GENOMIC DNA]</scope>
    <source>
        <strain evidence="2 3">DSM 22343</strain>
    </source>
</reference>
<evidence type="ECO:0000313" key="3">
    <source>
        <dbReference type="Proteomes" id="UP000076967"/>
    </source>
</evidence>
<evidence type="ECO:0000256" key="1">
    <source>
        <dbReference type="SAM" id="Phobius"/>
    </source>
</evidence>
<dbReference type="OrthoDB" id="2604643at2"/>
<dbReference type="Proteomes" id="UP000076967">
    <property type="component" value="Unassembled WGS sequence"/>
</dbReference>
<feature type="transmembrane region" description="Helical" evidence="1">
    <location>
        <begin position="34"/>
        <end position="55"/>
    </location>
</feature>
<dbReference type="EMBL" id="LVJH01000058">
    <property type="protein sequence ID" value="OAB36014.1"/>
    <property type="molecule type" value="Genomic_DNA"/>
</dbReference>
<dbReference type="AlphaFoldDB" id="A0A168FAH4"/>
<keyword evidence="3" id="KW-1185">Reference proteome</keyword>
<proteinExistence type="predicted"/>
<feature type="transmembrane region" description="Helical" evidence="1">
    <location>
        <begin position="67"/>
        <end position="88"/>
    </location>
</feature>
<sequence length="178" mass="19940">MRLERKLVQFIVGKSLLPAKRNKTGEIVLQKSRVIVGVVFIGFLLVLSVLLIEIASGYYSSEIGNSFIYLMVFGILFLGYFTLSFAFNKTFVSATEIRVHSLFGKQSMDFSEVKDVTFSRFYGGRFIVSGSNRRITVPAENVGTAEFIALLTDKIGANNCAQALNYIEKRKEDIRKLG</sequence>
<accession>A0A168FAH4</accession>
<evidence type="ECO:0000313" key="2">
    <source>
        <dbReference type="EMBL" id="OAB36014.1"/>
    </source>
</evidence>
<gene>
    <name evidence="2" type="ORF">PGLA_21565</name>
</gene>
<keyword evidence="1" id="KW-1133">Transmembrane helix</keyword>
<dbReference type="RefSeq" id="WP_068536931.1">
    <property type="nucleotide sequence ID" value="NZ_LVJH01000058.1"/>
</dbReference>